<accession>A0A8R1UIN6</accession>
<dbReference type="PANTHER" id="PTHR31936:SF2">
    <property type="entry name" value="FLO11 DOMAIN-CONTAINING PROTEIN"/>
    <property type="match status" value="1"/>
</dbReference>
<reference evidence="2" key="1">
    <citation type="journal article" date="2008" name="Nat. Genet.">
        <title>The Pristionchus pacificus genome provides a unique perspective on nematode lifestyle and parasitism.</title>
        <authorList>
            <person name="Dieterich C."/>
            <person name="Clifton S.W."/>
            <person name="Schuster L.N."/>
            <person name="Chinwalla A."/>
            <person name="Delehaunty K."/>
            <person name="Dinkelacker I."/>
            <person name="Fulton L."/>
            <person name="Fulton R."/>
            <person name="Godfrey J."/>
            <person name="Minx P."/>
            <person name="Mitreva M."/>
            <person name="Roeseler W."/>
            <person name="Tian H."/>
            <person name="Witte H."/>
            <person name="Yang S.P."/>
            <person name="Wilson R.K."/>
            <person name="Sommer R.J."/>
        </authorList>
    </citation>
    <scope>NUCLEOTIDE SEQUENCE [LARGE SCALE GENOMIC DNA]</scope>
    <source>
        <strain evidence="2">PS312</strain>
    </source>
</reference>
<dbReference type="Proteomes" id="UP000005239">
    <property type="component" value="Unassembled WGS sequence"/>
</dbReference>
<protein>
    <submittedName>
        <fullName evidence="1">Uncharacterized protein</fullName>
    </submittedName>
</protein>
<dbReference type="EnsemblMetazoa" id="PPA27560.1">
    <property type="protein sequence ID" value="PPA27560.1"/>
    <property type="gene ID" value="WBGene00117114"/>
</dbReference>
<evidence type="ECO:0000313" key="1">
    <source>
        <dbReference type="EnsemblMetazoa" id="PPA27560.1"/>
    </source>
</evidence>
<reference evidence="1" key="2">
    <citation type="submission" date="2022-06" db="UniProtKB">
        <authorList>
            <consortium name="EnsemblMetazoa"/>
        </authorList>
    </citation>
    <scope>IDENTIFICATION</scope>
    <source>
        <strain evidence="1">PS312</strain>
    </source>
</reference>
<sequence>MVSPSRVVALLAHHLGIDSDLSSASREEHKLANTFAYLLKEAALDALFFDENDDMMPLEEQDYEDIDPEWSENDLDLVNDLPPADGKRFLFSNGAATLESVRYSLHDVDLQVMAMEINRNRNYLANFDASQSWVTRFKQKSRFGSRRTTKFVSKKAHVDDARIKKEAEDFVSGIKREMATRPLNTFCNADQSGFLKELHSKRSLAPIGQKTVIRTVQSCIFTPSTPSNELVILLDSRTSFRDKAAIDSSLPPGMTLHTRQIPAGTTGICQPLDVFFFRPFKGLVRRIQTHAFKNYPTFIAFKRDNILKLISIAFRIIRSPQFKPMIQRNALSEACGANGQSLERAQQLAEPTRTRPAGELALANAGTVLACTFLKGPSTDVGPCGIALCPFPSTTCADGYNKRVNADSSSFFCGTADVPQVACSVTTAAPTTTIPKPHCPQKGVWSEWAATEPCPSSSCGAFSVPVPRTRFCTSRCGDCPCVGASSDFGPCDITPCSAPGQECASGYRNCLNRDTHKLFCGKEHVPPVECNATASTSVFLLPPGAYCSTSMTSILTSKSKSDSILKDICTRAR</sequence>
<organism evidence="1 2">
    <name type="scientific">Pristionchus pacificus</name>
    <name type="common">Parasitic nematode worm</name>
    <dbReference type="NCBI Taxonomy" id="54126"/>
    <lineage>
        <taxon>Eukaryota</taxon>
        <taxon>Metazoa</taxon>
        <taxon>Ecdysozoa</taxon>
        <taxon>Nematoda</taxon>
        <taxon>Chromadorea</taxon>
        <taxon>Rhabditida</taxon>
        <taxon>Rhabditina</taxon>
        <taxon>Diplogasteromorpha</taxon>
        <taxon>Diplogasteroidea</taxon>
        <taxon>Neodiplogasteridae</taxon>
        <taxon>Pristionchus</taxon>
    </lineage>
</organism>
<keyword evidence="2" id="KW-1185">Reference proteome</keyword>
<dbReference type="PANTHER" id="PTHR31936">
    <property type="entry name" value="PROTEIN CBG18744"/>
    <property type="match status" value="1"/>
</dbReference>
<accession>A0A2A6B8N7</accession>
<dbReference type="AlphaFoldDB" id="A0A2A6B8N7"/>
<gene>
    <name evidence="1" type="primary">WBGene00117114</name>
</gene>
<proteinExistence type="predicted"/>
<evidence type="ECO:0000313" key="2">
    <source>
        <dbReference type="Proteomes" id="UP000005239"/>
    </source>
</evidence>
<dbReference type="OrthoDB" id="5876883at2759"/>
<name>A0A2A6B8N7_PRIPA</name>